<evidence type="ECO:0000313" key="3">
    <source>
        <dbReference type="Proteomes" id="UP000770717"/>
    </source>
</evidence>
<reference evidence="2" key="1">
    <citation type="thesis" date="2020" institute="ProQuest LLC" country="789 East Eisenhower Parkway, Ann Arbor, MI, USA">
        <title>Comparative Genomics and Chromosome Evolution.</title>
        <authorList>
            <person name="Mudd A.B."/>
        </authorList>
    </citation>
    <scope>NUCLEOTIDE SEQUENCE</scope>
    <source>
        <strain evidence="2">HN-11 Male</strain>
        <tissue evidence="2">Kidney and liver</tissue>
    </source>
</reference>
<dbReference type="Proteomes" id="UP000770717">
    <property type="component" value="Unassembled WGS sequence"/>
</dbReference>
<feature type="region of interest" description="Disordered" evidence="1">
    <location>
        <begin position="179"/>
        <end position="199"/>
    </location>
</feature>
<comment type="caution">
    <text evidence="2">The sequence shown here is derived from an EMBL/GenBank/DDBJ whole genome shotgun (WGS) entry which is preliminary data.</text>
</comment>
<proteinExistence type="predicted"/>
<evidence type="ECO:0000256" key="1">
    <source>
        <dbReference type="SAM" id="MobiDB-lite"/>
    </source>
</evidence>
<accession>A0A8J6BLV9</accession>
<protein>
    <submittedName>
        <fullName evidence="2">Uncharacterized protein</fullName>
    </submittedName>
</protein>
<sequence length="235" mass="25431">MEEKLQMPRTLLTKSRGSSHGAICVISRLGYDSGVHFYPSPINIRVYAKNTKKSDHSHFYCTSLDKKAMVSNAELSGSTIPHSAASRGGPLIPGSSVLPENPLAKIDNLVTERQRLRSPGPSHKHFCGNVNSCNIVGASVFLDGVLMSGPNTETATETQHGHGLTCPASFSFSWPVPGTEPSALTKQSPSAWRRPRGSQRTPRCLDAYTEFGELLRSGKCAQKAVLVLQDAVPFR</sequence>
<keyword evidence="3" id="KW-1185">Reference proteome</keyword>
<gene>
    <name evidence="2" type="ORF">GDO78_013698</name>
</gene>
<organism evidence="2 3">
    <name type="scientific">Eleutherodactylus coqui</name>
    <name type="common">Puerto Rican coqui</name>
    <dbReference type="NCBI Taxonomy" id="57060"/>
    <lineage>
        <taxon>Eukaryota</taxon>
        <taxon>Metazoa</taxon>
        <taxon>Chordata</taxon>
        <taxon>Craniata</taxon>
        <taxon>Vertebrata</taxon>
        <taxon>Euteleostomi</taxon>
        <taxon>Amphibia</taxon>
        <taxon>Batrachia</taxon>
        <taxon>Anura</taxon>
        <taxon>Neobatrachia</taxon>
        <taxon>Hyloidea</taxon>
        <taxon>Eleutherodactylidae</taxon>
        <taxon>Eleutherodactylinae</taxon>
        <taxon>Eleutherodactylus</taxon>
        <taxon>Eleutherodactylus</taxon>
    </lineage>
</organism>
<dbReference type="AlphaFoldDB" id="A0A8J6BLV9"/>
<evidence type="ECO:0000313" key="2">
    <source>
        <dbReference type="EMBL" id="KAG9462628.1"/>
    </source>
</evidence>
<name>A0A8J6BLV9_ELECQ</name>
<dbReference type="EMBL" id="WNTK01010246">
    <property type="protein sequence ID" value="KAG9462628.1"/>
    <property type="molecule type" value="Genomic_DNA"/>
</dbReference>